<gene>
    <name evidence="1" type="ORF">UFOVP190_220</name>
</gene>
<accession>A0A6J7WH76</accession>
<proteinExistence type="predicted"/>
<evidence type="ECO:0000313" key="1">
    <source>
        <dbReference type="EMBL" id="CAB5214698.1"/>
    </source>
</evidence>
<sequence length="146" mass="16684">MSNLQFFQGVSLVDITATGTTRSNDPDSVERNQQRNWETVVQCLGLRTQPQNIQLPVCSIESMKNCDFGDFYTGEQKVWTWFWTVESSGIYDLDNKPLGGLQKDFEQVPIITGLNETARFMLPIFYPYGTIKNIYFKAIQPAINIT</sequence>
<protein>
    <submittedName>
        <fullName evidence="1">Uncharacterized protein</fullName>
    </submittedName>
</protein>
<reference evidence="1" key="1">
    <citation type="submission" date="2020-05" db="EMBL/GenBank/DDBJ databases">
        <authorList>
            <person name="Chiriac C."/>
            <person name="Salcher M."/>
            <person name="Ghai R."/>
            <person name="Kavagutti S V."/>
        </authorList>
    </citation>
    <scope>NUCLEOTIDE SEQUENCE</scope>
</reference>
<organism evidence="1">
    <name type="scientific">uncultured Caudovirales phage</name>
    <dbReference type="NCBI Taxonomy" id="2100421"/>
    <lineage>
        <taxon>Viruses</taxon>
        <taxon>Duplodnaviria</taxon>
        <taxon>Heunggongvirae</taxon>
        <taxon>Uroviricota</taxon>
        <taxon>Caudoviricetes</taxon>
        <taxon>Peduoviridae</taxon>
        <taxon>Maltschvirus</taxon>
        <taxon>Maltschvirus maltsch</taxon>
    </lineage>
</organism>
<dbReference type="EMBL" id="LR798243">
    <property type="protein sequence ID" value="CAB5214698.1"/>
    <property type="molecule type" value="Genomic_DNA"/>
</dbReference>
<name>A0A6J7WH76_9CAUD</name>